<dbReference type="Proteomes" id="UP001165060">
    <property type="component" value="Unassembled WGS sequence"/>
</dbReference>
<evidence type="ECO:0000313" key="3">
    <source>
        <dbReference type="EMBL" id="GMI21663.1"/>
    </source>
</evidence>
<dbReference type="Pfam" id="PF13621">
    <property type="entry name" value="Cupin_8"/>
    <property type="match status" value="1"/>
</dbReference>
<protein>
    <recommendedName>
        <fullName evidence="2">JmjC domain-containing protein</fullName>
    </recommendedName>
</protein>
<evidence type="ECO:0000256" key="1">
    <source>
        <dbReference type="SAM" id="MobiDB-lite"/>
    </source>
</evidence>
<proteinExistence type="predicted"/>
<feature type="domain" description="JmjC" evidence="2">
    <location>
        <begin position="94"/>
        <end position="269"/>
    </location>
</feature>
<feature type="region of interest" description="Disordered" evidence="1">
    <location>
        <begin position="102"/>
        <end position="121"/>
    </location>
</feature>
<dbReference type="Gene3D" id="2.60.120.650">
    <property type="entry name" value="Cupin"/>
    <property type="match status" value="1"/>
</dbReference>
<dbReference type="InterPro" id="IPR041667">
    <property type="entry name" value="Cupin_8"/>
</dbReference>
<keyword evidence="4" id="KW-1185">Reference proteome</keyword>
<evidence type="ECO:0000259" key="2">
    <source>
        <dbReference type="PROSITE" id="PS51184"/>
    </source>
</evidence>
<organism evidence="3 4">
    <name type="scientific">Tetraparma gracilis</name>
    <dbReference type="NCBI Taxonomy" id="2962635"/>
    <lineage>
        <taxon>Eukaryota</taxon>
        <taxon>Sar</taxon>
        <taxon>Stramenopiles</taxon>
        <taxon>Ochrophyta</taxon>
        <taxon>Bolidophyceae</taxon>
        <taxon>Parmales</taxon>
        <taxon>Triparmaceae</taxon>
        <taxon>Tetraparma</taxon>
    </lineage>
</organism>
<reference evidence="3 4" key="1">
    <citation type="journal article" date="2023" name="Commun. Biol.">
        <title>Genome analysis of Parmales, the sister group of diatoms, reveals the evolutionary specialization of diatoms from phago-mixotrophs to photoautotrophs.</title>
        <authorList>
            <person name="Ban H."/>
            <person name="Sato S."/>
            <person name="Yoshikawa S."/>
            <person name="Yamada K."/>
            <person name="Nakamura Y."/>
            <person name="Ichinomiya M."/>
            <person name="Sato N."/>
            <person name="Blanc-Mathieu R."/>
            <person name="Endo H."/>
            <person name="Kuwata A."/>
            <person name="Ogata H."/>
        </authorList>
    </citation>
    <scope>NUCLEOTIDE SEQUENCE [LARGE SCALE GENOMIC DNA]</scope>
</reference>
<gene>
    <name evidence="3" type="ORF">TeGR_g4598</name>
</gene>
<name>A0ABQ6M8I3_9STRA</name>
<dbReference type="PROSITE" id="PS51184">
    <property type="entry name" value="JMJC"/>
    <property type="match status" value="1"/>
</dbReference>
<dbReference type="SUPFAM" id="SSF51197">
    <property type="entry name" value="Clavaminate synthase-like"/>
    <property type="match status" value="1"/>
</dbReference>
<dbReference type="EMBL" id="BRYB01001255">
    <property type="protein sequence ID" value="GMI21663.1"/>
    <property type="molecule type" value="Genomic_DNA"/>
</dbReference>
<evidence type="ECO:0000313" key="4">
    <source>
        <dbReference type="Proteomes" id="UP001165060"/>
    </source>
</evidence>
<accession>A0ABQ6M8I3</accession>
<comment type="caution">
    <text evidence="3">The sequence shown here is derived from an EMBL/GenBank/DDBJ whole genome shotgun (WGS) entry which is preliminary data.</text>
</comment>
<dbReference type="InterPro" id="IPR003347">
    <property type="entry name" value="JmjC_dom"/>
</dbReference>
<sequence>MNITVQSSDALSSDPFDMRLVDYLNWVSPASTSSLPASTTFAEKDPSVYFFGFTYSSPWSDLLALYAPPDPLHPYLQHFYGDFSPVDPLGVPLLSSPSFFPSSSPPASSPPASSPPASSLDDKIATSLGISGSDCGVSFHTHGPVLSHQIHGRKTWLLYDPLRAHLPSSAPFPLLSRALSAVRLLLSPPPSLHLDPPFHDVKLASTRFLEMLTSPSSLLERLLLALDPPFACTVEADEVLYIPDGWIHATVNEADYNLFVSSFYRTDLK</sequence>
<feature type="compositionally biased region" description="Pro residues" evidence="1">
    <location>
        <begin position="103"/>
        <end position="114"/>
    </location>
</feature>